<gene>
    <name evidence="9" type="ORF">V6N11_009513</name>
</gene>
<accession>A0ABR2P5K4</accession>
<dbReference type="PANTHER" id="PTHR31321">
    <property type="entry name" value="ACYL-COA THIOESTER HYDROLASE YBHC-RELATED"/>
    <property type="match status" value="1"/>
</dbReference>
<reference evidence="9 10" key="1">
    <citation type="journal article" date="2024" name="G3 (Bethesda)">
        <title>Genome assembly of Hibiscus sabdariffa L. provides insights into metabolisms of medicinal natural products.</title>
        <authorList>
            <person name="Kim T."/>
        </authorList>
    </citation>
    <scope>NUCLEOTIDE SEQUENCE [LARGE SCALE GENOMIC DNA]</scope>
    <source>
        <strain evidence="9">TK-2024</strain>
        <tissue evidence="9">Old leaves</tissue>
    </source>
</reference>
<feature type="active site" evidence="7">
    <location>
        <position position="577"/>
    </location>
</feature>
<organism evidence="9 10">
    <name type="scientific">Hibiscus sabdariffa</name>
    <name type="common">roselle</name>
    <dbReference type="NCBI Taxonomy" id="183260"/>
    <lineage>
        <taxon>Eukaryota</taxon>
        <taxon>Viridiplantae</taxon>
        <taxon>Streptophyta</taxon>
        <taxon>Embryophyta</taxon>
        <taxon>Tracheophyta</taxon>
        <taxon>Spermatophyta</taxon>
        <taxon>Magnoliopsida</taxon>
        <taxon>eudicotyledons</taxon>
        <taxon>Gunneridae</taxon>
        <taxon>Pentapetalae</taxon>
        <taxon>rosids</taxon>
        <taxon>malvids</taxon>
        <taxon>Malvales</taxon>
        <taxon>Malvaceae</taxon>
        <taxon>Malvoideae</taxon>
        <taxon>Hibiscus</taxon>
    </lineage>
</organism>
<comment type="pathway">
    <text evidence="1">Glycan metabolism; pectin degradation; 2-dehydro-3-deoxy-D-gluconate from pectin: step 1/5.</text>
</comment>
<dbReference type="InterPro" id="IPR012334">
    <property type="entry name" value="Pectin_lyas_fold"/>
</dbReference>
<evidence type="ECO:0000256" key="3">
    <source>
        <dbReference type="ARBA" id="ARBA00013229"/>
    </source>
</evidence>
<dbReference type="Pfam" id="PF01095">
    <property type="entry name" value="Pectinesterase"/>
    <property type="match status" value="2"/>
</dbReference>
<dbReference type="PANTHER" id="PTHR31321:SF76">
    <property type="entry name" value="PECTINESTERASE 10-RELATED"/>
    <property type="match status" value="1"/>
</dbReference>
<proteinExistence type="inferred from homology"/>
<comment type="caution">
    <text evidence="9">The sequence shown here is derived from an EMBL/GenBank/DDBJ whole genome shotgun (WGS) entry which is preliminary data.</text>
</comment>
<protein>
    <recommendedName>
        <fullName evidence="3">pectinesterase</fullName>
        <ecNumber evidence="3">3.1.1.11</ecNumber>
    </recommendedName>
</protein>
<evidence type="ECO:0000313" key="9">
    <source>
        <dbReference type="EMBL" id="KAK8983725.1"/>
    </source>
</evidence>
<evidence type="ECO:0000256" key="7">
    <source>
        <dbReference type="PROSITE-ProRule" id="PRU10040"/>
    </source>
</evidence>
<keyword evidence="5" id="KW-0063">Aspartyl esterase</keyword>
<comment type="catalytic activity">
    <reaction evidence="6">
        <text>[(1-&gt;4)-alpha-D-galacturonosyl methyl ester](n) + n H2O = [(1-&gt;4)-alpha-D-galacturonosyl](n) + n methanol + n H(+)</text>
        <dbReference type="Rhea" id="RHEA:22380"/>
        <dbReference type="Rhea" id="RHEA-COMP:14570"/>
        <dbReference type="Rhea" id="RHEA-COMP:14573"/>
        <dbReference type="ChEBI" id="CHEBI:15377"/>
        <dbReference type="ChEBI" id="CHEBI:15378"/>
        <dbReference type="ChEBI" id="CHEBI:17790"/>
        <dbReference type="ChEBI" id="CHEBI:140522"/>
        <dbReference type="ChEBI" id="CHEBI:140523"/>
        <dbReference type="EC" id="3.1.1.11"/>
    </reaction>
</comment>
<evidence type="ECO:0000313" key="10">
    <source>
        <dbReference type="Proteomes" id="UP001396334"/>
    </source>
</evidence>
<dbReference type="SUPFAM" id="SSF51126">
    <property type="entry name" value="Pectin lyase-like"/>
    <property type="match status" value="2"/>
</dbReference>
<dbReference type="PROSITE" id="PS00503">
    <property type="entry name" value="PECTINESTERASE_2"/>
    <property type="match status" value="1"/>
</dbReference>
<evidence type="ECO:0000256" key="2">
    <source>
        <dbReference type="ARBA" id="ARBA00008891"/>
    </source>
</evidence>
<dbReference type="Gene3D" id="2.160.20.10">
    <property type="entry name" value="Single-stranded right-handed beta-helix, Pectin lyase-like"/>
    <property type="match status" value="2"/>
</dbReference>
<sequence length="726" mass="81664">MFIVPIGDVSVFLRWKLHRQLINIGGRLTVHYRWSLDGSLGNNLIGRTLTIFVVNGGNSVNPVYKLLQQWAEISAAANCKTVTVDQSGHGDFSTIQSAINSVPSNNEYWYCINVNPGTYREKVKIPDDKPFIVLKGSGQSRTKVVWNEPFLSSPTFSSLADNIVVESMSFVNTYNGPSSKNPTAPAVAAMVNGDKSYFFQCGFSGVQDTLWDASGRHYFKDCYMEGAADFIFGKGQTIYKGCSIRYLGEMLPPGSVGFITAQGRDSRSDPNGFVFKNCNIYGKGSTYLGRPWREYSRVLFYNCNFSKVVNPLGWNAWKSVGKENYLIFSEFKNNGPGADTSKRVKWMKKLDLRTVAKLTSMSFINVDGWLQSMPLYFGAALVFHCFFNQDEEMGAVFLGLHLLFSAVFASFLRLCFEQTSAAASTKCKAMTVDQSGRGDFSTIQSAINSVPPNNERWYCINVNPGTYREKVKIPRDKPFIMLKGFGQTKTKVVWNEPKLHDPTFSSFADNIVVDSMSFVNTYNGPSSKNPRAPAVAAMVNGDKTFFFRCGFSSFQDTFFDASGRHYLKECYIEGAVDFIFGNGQTIYEDCSIRYLGEMLSPGLAGFITAQSRTSPSESTGFVFKNCNIYGKGTTYLGRPWKDFARVLYYNCKFSEVVHPNGWHPWRRVGKEQNLYFSEYRDYGQGADTSKRVKWMRKLSPQTVVKLTSMSFINSDGWLQKLPVKYF</sequence>
<dbReference type="InterPro" id="IPR000070">
    <property type="entry name" value="Pectinesterase_cat"/>
</dbReference>
<evidence type="ECO:0000256" key="1">
    <source>
        <dbReference type="ARBA" id="ARBA00005184"/>
    </source>
</evidence>
<comment type="similarity">
    <text evidence="2">Belongs to the pectinesterase family.</text>
</comment>
<feature type="domain" description="Pectinesterase catalytic" evidence="8">
    <location>
        <begin position="430"/>
        <end position="714"/>
    </location>
</feature>
<evidence type="ECO:0000259" key="8">
    <source>
        <dbReference type="Pfam" id="PF01095"/>
    </source>
</evidence>
<dbReference type="InterPro" id="IPR011050">
    <property type="entry name" value="Pectin_lyase_fold/virulence"/>
</dbReference>
<evidence type="ECO:0000256" key="6">
    <source>
        <dbReference type="ARBA" id="ARBA00047928"/>
    </source>
</evidence>
<dbReference type="EMBL" id="JBBPBN010000079">
    <property type="protein sequence ID" value="KAK8983725.1"/>
    <property type="molecule type" value="Genomic_DNA"/>
</dbReference>
<dbReference type="InterPro" id="IPR033131">
    <property type="entry name" value="Pectinesterase_Asp_AS"/>
</dbReference>
<evidence type="ECO:0000256" key="5">
    <source>
        <dbReference type="ARBA" id="ARBA00023085"/>
    </source>
</evidence>
<dbReference type="EC" id="3.1.1.11" evidence="3"/>
<feature type="domain" description="Pectinesterase catalytic" evidence="8">
    <location>
        <begin position="82"/>
        <end position="365"/>
    </location>
</feature>
<name>A0ABR2P5K4_9ROSI</name>
<keyword evidence="4" id="KW-0378">Hydrolase</keyword>
<dbReference type="Proteomes" id="UP001396334">
    <property type="component" value="Unassembled WGS sequence"/>
</dbReference>
<evidence type="ECO:0000256" key="4">
    <source>
        <dbReference type="ARBA" id="ARBA00022801"/>
    </source>
</evidence>
<keyword evidence="10" id="KW-1185">Reference proteome</keyword>